<dbReference type="RefSeq" id="WP_290141262.1">
    <property type="nucleotide sequence ID" value="NZ_CP101620.1"/>
</dbReference>
<gene>
    <name evidence="1" type="ORF">NMU03_03235</name>
</gene>
<accession>A0ABY5I392</accession>
<proteinExistence type="predicted"/>
<evidence type="ECO:0000313" key="1">
    <source>
        <dbReference type="EMBL" id="UTY39837.1"/>
    </source>
</evidence>
<sequence length="116" mass="13909">MLVNFVYDDEEILEPYEWQEDDTFEEIDNIPVYHVSTKQLHDFLYAKLYQPLWQDGFMLVGDGHYCFVVDIRKHSLVRRGTLTWQQSDAMNTLIKKEPITFFNIKSKMRPMIKSLD</sequence>
<organism evidence="1 2">
    <name type="scientific">Allocoprobacillus halotolerans</name>
    <dbReference type="NCBI Taxonomy" id="2944914"/>
    <lineage>
        <taxon>Bacteria</taxon>
        <taxon>Bacillati</taxon>
        <taxon>Bacillota</taxon>
        <taxon>Erysipelotrichia</taxon>
        <taxon>Erysipelotrichales</taxon>
        <taxon>Erysipelotrichaceae</taxon>
        <taxon>Allocoprobacillus</taxon>
    </lineage>
</organism>
<evidence type="ECO:0000313" key="2">
    <source>
        <dbReference type="Proteomes" id="UP001060112"/>
    </source>
</evidence>
<dbReference type="Proteomes" id="UP001060112">
    <property type="component" value="Chromosome"/>
</dbReference>
<dbReference type="EMBL" id="CP101620">
    <property type="protein sequence ID" value="UTY39837.1"/>
    <property type="molecule type" value="Genomic_DNA"/>
</dbReference>
<protein>
    <submittedName>
        <fullName evidence="1">Uncharacterized protein</fullName>
    </submittedName>
</protein>
<reference evidence="1" key="1">
    <citation type="submission" date="2022-07" db="EMBL/GenBank/DDBJ databases">
        <title>Faecal culturing of patients with breast cancer.</title>
        <authorList>
            <person name="Teng N.M.Y."/>
            <person name="Kiu R."/>
            <person name="Evans R."/>
            <person name="Baker D.J."/>
            <person name="Zenner C."/>
            <person name="Robinson S.D."/>
            <person name="Hall L.J."/>
        </authorList>
    </citation>
    <scope>NUCLEOTIDE SEQUENCE</scope>
    <source>
        <strain evidence="1">LH1062</strain>
    </source>
</reference>
<name>A0ABY5I392_9FIRM</name>
<keyword evidence="2" id="KW-1185">Reference proteome</keyword>